<keyword evidence="3" id="KW-1185">Reference proteome</keyword>
<dbReference type="Proteomes" id="UP001604335">
    <property type="component" value="Unassembled WGS sequence"/>
</dbReference>
<reference evidence="3" key="1">
    <citation type="journal article" date="2024" name="Algal Res.">
        <title>Biochemical, toxicological and genomic investigation of a high-biomass producing Limnothrix strain isolated from Italian shallow drinking water reservoir.</title>
        <authorList>
            <person name="Simonazzi M."/>
            <person name="Shishido T.K."/>
            <person name="Delbaje E."/>
            <person name="Wahlsten M."/>
            <person name="Fewer D.P."/>
            <person name="Sivonen K."/>
            <person name="Pezzolesi L."/>
            <person name="Pistocchi R."/>
        </authorList>
    </citation>
    <scope>NUCLEOTIDE SEQUENCE [LARGE SCALE GENOMIC DNA]</scope>
    <source>
        <strain evidence="3">LRLZ20PSL1</strain>
    </source>
</reference>
<evidence type="ECO:0000256" key="1">
    <source>
        <dbReference type="SAM" id="MobiDB-lite"/>
    </source>
</evidence>
<accession>A0ABW7C7X5</accession>
<gene>
    <name evidence="2" type="ORF">VPK24_06530</name>
</gene>
<evidence type="ECO:0000313" key="2">
    <source>
        <dbReference type="EMBL" id="MFG3817288.1"/>
    </source>
</evidence>
<feature type="compositionally biased region" description="Acidic residues" evidence="1">
    <location>
        <begin position="156"/>
        <end position="177"/>
    </location>
</feature>
<dbReference type="RefSeq" id="WP_393011515.1">
    <property type="nucleotide sequence ID" value="NZ_JAZAQF010000034.1"/>
</dbReference>
<evidence type="ECO:0000313" key="3">
    <source>
        <dbReference type="Proteomes" id="UP001604335"/>
    </source>
</evidence>
<feature type="region of interest" description="Disordered" evidence="1">
    <location>
        <begin position="156"/>
        <end position="225"/>
    </location>
</feature>
<dbReference type="EMBL" id="JAZAQF010000034">
    <property type="protein sequence ID" value="MFG3817288.1"/>
    <property type="molecule type" value="Genomic_DNA"/>
</dbReference>
<feature type="compositionally biased region" description="Low complexity" evidence="1">
    <location>
        <begin position="183"/>
        <end position="193"/>
    </location>
</feature>
<organism evidence="2 3">
    <name type="scientific">Limnothrix redekei LRLZ20PSL1</name>
    <dbReference type="NCBI Taxonomy" id="3112953"/>
    <lineage>
        <taxon>Bacteria</taxon>
        <taxon>Bacillati</taxon>
        <taxon>Cyanobacteriota</taxon>
        <taxon>Cyanophyceae</taxon>
        <taxon>Pseudanabaenales</taxon>
        <taxon>Pseudanabaenaceae</taxon>
        <taxon>Limnothrix</taxon>
    </lineage>
</organism>
<protein>
    <submittedName>
        <fullName evidence="2">Uncharacterized protein</fullName>
    </submittedName>
</protein>
<feature type="region of interest" description="Disordered" evidence="1">
    <location>
        <begin position="90"/>
        <end position="132"/>
    </location>
</feature>
<sequence>MTDPIHRLEQELAELSDRSRLLAESLYEADLSYLRTLGAAAGQQLILASYRICTHKYPERFLALPFMERQKLQQALRQVARDLSEQLPQNLGLPIPKPERKQRIVKVEAIERPKSSGRRSANGADNEDNEGPSTAEMAAALAAAFNSLVNIESIELEGDDADDAEDPEDSEDSDDETSDRPRNANSSNANSSSGRDDDDLAADSEEAADSEPESDPEPRPPAIDLDAGMPEVLATLATHPSRVLQWHRSREQLTNNTLRSQSHQANELLRSAGILPRKLPPAMLDIAAKGDFDDFTGNSPNLIELIMQGEDDDDSDNDSDGATRLVAVHLRLSEIHFSNPDLKPQRAAIQQVLEQLDQLRTRYEKVQHRQAIASAESAWRSAWFED</sequence>
<feature type="compositionally biased region" description="Acidic residues" evidence="1">
    <location>
        <begin position="196"/>
        <end position="215"/>
    </location>
</feature>
<name>A0ABW7C7X5_9CYAN</name>
<feature type="compositionally biased region" description="Basic and acidic residues" evidence="1">
    <location>
        <begin position="97"/>
        <end position="114"/>
    </location>
</feature>
<proteinExistence type="predicted"/>
<comment type="caution">
    <text evidence="2">The sequence shown here is derived from an EMBL/GenBank/DDBJ whole genome shotgun (WGS) entry which is preliminary data.</text>
</comment>